<organism evidence="3 4">
    <name type="scientific">Bactrocera dorsalis</name>
    <name type="common">Oriental fruit fly</name>
    <name type="synonym">Dacus dorsalis</name>
    <dbReference type="NCBI Taxonomy" id="27457"/>
    <lineage>
        <taxon>Eukaryota</taxon>
        <taxon>Metazoa</taxon>
        <taxon>Ecdysozoa</taxon>
        <taxon>Arthropoda</taxon>
        <taxon>Hexapoda</taxon>
        <taxon>Insecta</taxon>
        <taxon>Pterygota</taxon>
        <taxon>Neoptera</taxon>
        <taxon>Endopterygota</taxon>
        <taxon>Diptera</taxon>
        <taxon>Brachycera</taxon>
        <taxon>Muscomorpha</taxon>
        <taxon>Tephritoidea</taxon>
        <taxon>Tephritidae</taxon>
        <taxon>Bactrocera</taxon>
        <taxon>Bactrocera</taxon>
    </lineage>
</organism>
<gene>
    <name evidence="4" type="primary">LOC125775489</name>
</gene>
<dbReference type="InterPro" id="IPR039353">
    <property type="entry name" value="TF_Adf1"/>
</dbReference>
<dbReference type="Pfam" id="PF10545">
    <property type="entry name" value="MADF_DNA_bdg"/>
    <property type="match status" value="1"/>
</dbReference>
<dbReference type="SMART" id="SM00595">
    <property type="entry name" value="MADF"/>
    <property type="match status" value="1"/>
</dbReference>
<evidence type="ECO:0000256" key="1">
    <source>
        <dbReference type="SAM" id="MobiDB-lite"/>
    </source>
</evidence>
<feature type="domain" description="MADF" evidence="2">
    <location>
        <begin position="33"/>
        <end position="124"/>
    </location>
</feature>
<dbReference type="InterPro" id="IPR006578">
    <property type="entry name" value="MADF-dom"/>
</dbReference>
<evidence type="ECO:0000313" key="3">
    <source>
        <dbReference type="Proteomes" id="UP001652620"/>
    </source>
</evidence>
<proteinExistence type="predicted"/>
<protein>
    <submittedName>
        <fullName evidence="4">Uncharacterized protein LOC125775489 isoform X1</fullName>
    </submittedName>
</protein>
<sequence>MAEEMSANTEMLIPSIKRVRKMNVKWTAEETEQLIQEVESREGTWNFLSADYRDRNLREAQWHEVAETLNMPRAEVSAKWNSLRCSFRAAFNRRSQTKSGQGGGRTPTINPLYNSLKFLEPTLNVEASTTSNLINDSSSTLTTPTILFESETVSGDIPPTPSTSRPNLRKRRVEKNDDGYIEVVQRALETVTSATKTDAWDDLGNFVASNGREWDQESPQLAREFKQDLCELIFNPPLLTLGSNRPRHANFLN</sequence>
<dbReference type="PANTHER" id="PTHR12243:SF67">
    <property type="entry name" value="COREPRESSOR OF PANGOLIN, ISOFORM A-RELATED"/>
    <property type="match status" value="1"/>
</dbReference>
<reference evidence="3" key="1">
    <citation type="submission" date="2025-05" db="UniProtKB">
        <authorList>
            <consortium name="RefSeq"/>
        </authorList>
    </citation>
    <scope>NUCLEOTIDE SEQUENCE [LARGE SCALE GENOMIC DNA]</scope>
</reference>
<evidence type="ECO:0000259" key="2">
    <source>
        <dbReference type="PROSITE" id="PS51029"/>
    </source>
</evidence>
<dbReference type="PANTHER" id="PTHR12243">
    <property type="entry name" value="MADF DOMAIN TRANSCRIPTION FACTOR"/>
    <property type="match status" value="1"/>
</dbReference>
<dbReference type="GeneID" id="125775489"/>
<name>A0ABM3IZ02_BACDO</name>
<evidence type="ECO:0000313" key="4">
    <source>
        <dbReference type="RefSeq" id="XP_049302105.1"/>
    </source>
</evidence>
<reference evidence="4" key="2">
    <citation type="submission" date="2025-08" db="UniProtKB">
        <authorList>
            <consortium name="RefSeq"/>
        </authorList>
    </citation>
    <scope>IDENTIFICATION</scope>
    <source>
        <tissue evidence="4">Adult</tissue>
    </source>
</reference>
<dbReference type="PROSITE" id="PS51029">
    <property type="entry name" value="MADF"/>
    <property type="match status" value="1"/>
</dbReference>
<accession>A0ABM3IZ02</accession>
<feature type="region of interest" description="Disordered" evidence="1">
    <location>
        <begin position="151"/>
        <end position="173"/>
    </location>
</feature>
<dbReference type="RefSeq" id="XP_049302105.1">
    <property type="nucleotide sequence ID" value="XM_049446148.1"/>
</dbReference>
<dbReference type="Proteomes" id="UP001652620">
    <property type="component" value="Chromosome 1"/>
</dbReference>
<keyword evidence="3" id="KW-1185">Reference proteome</keyword>